<dbReference type="GO" id="GO:0046514">
    <property type="term" value="P:ceramide catabolic process"/>
    <property type="evidence" value="ECO:0007669"/>
    <property type="project" value="InterPro"/>
</dbReference>
<dbReference type="GO" id="GO:0046512">
    <property type="term" value="P:sphingosine biosynthetic process"/>
    <property type="evidence" value="ECO:0007669"/>
    <property type="project" value="TreeGrafter"/>
</dbReference>
<comment type="similarity">
    <text evidence="1">Belongs to the neutral ceramidase family.</text>
</comment>
<protein>
    <recommendedName>
        <fullName evidence="2">Neutral/alkaline non-lysosomal ceramidase C-terminal domain-containing protein</fullName>
    </recommendedName>
</protein>
<evidence type="ECO:0000259" key="2">
    <source>
        <dbReference type="Pfam" id="PF17048"/>
    </source>
</evidence>
<name>A0AAN9PS64_CANGL</name>
<dbReference type="PANTHER" id="PTHR12670:SF13">
    <property type="entry name" value="NEUTRAL CERAMIDASE"/>
    <property type="match status" value="1"/>
</dbReference>
<keyword evidence="4" id="KW-1185">Reference proteome</keyword>
<comment type="caution">
    <text evidence="3">The sequence shown here is derived from an EMBL/GenBank/DDBJ whole genome shotgun (WGS) entry which is preliminary data.</text>
</comment>
<dbReference type="AlphaFoldDB" id="A0AAN9PS64"/>
<evidence type="ECO:0000313" key="3">
    <source>
        <dbReference type="EMBL" id="KAK7308057.1"/>
    </source>
</evidence>
<dbReference type="GO" id="GO:0016020">
    <property type="term" value="C:membrane"/>
    <property type="evidence" value="ECO:0007669"/>
    <property type="project" value="GOC"/>
</dbReference>
<dbReference type="GO" id="GO:0017040">
    <property type="term" value="F:N-acylsphingosine amidohydrolase activity"/>
    <property type="evidence" value="ECO:0007669"/>
    <property type="project" value="InterPro"/>
</dbReference>
<dbReference type="Pfam" id="PF17048">
    <property type="entry name" value="Ceramidse_alk_C"/>
    <property type="match status" value="1"/>
</dbReference>
<dbReference type="GO" id="GO:0005576">
    <property type="term" value="C:extracellular region"/>
    <property type="evidence" value="ECO:0007669"/>
    <property type="project" value="TreeGrafter"/>
</dbReference>
<sequence>MVASPISRVNRVITVSEYATLLLPNFQLCCFVVHGPFIWKIINNVFYLFIFKAQRHTDVVEFLDILHIFKKLTQEMAKGKNITIKIPSPPDLSSVQINLLLGSFGDSPQEGNKFGDIKEDLAFSKRGYFMKGDTSRATFWSVNPRYDLLTEGTFAVVERLQGRRWISVYDDDDLSFQVSNYDNDGLHRLSSSAGYYINGARQMFGILLL</sequence>
<dbReference type="GO" id="GO:0042759">
    <property type="term" value="P:long-chain fatty acid biosynthetic process"/>
    <property type="evidence" value="ECO:0007669"/>
    <property type="project" value="TreeGrafter"/>
</dbReference>
<dbReference type="PANTHER" id="PTHR12670">
    <property type="entry name" value="CERAMIDASE"/>
    <property type="match status" value="1"/>
</dbReference>
<dbReference type="InterPro" id="IPR006823">
    <property type="entry name" value="Ceramidase_alk"/>
</dbReference>
<organism evidence="3 4">
    <name type="scientific">Canavalia gladiata</name>
    <name type="common">Sword bean</name>
    <name type="synonym">Dolichos gladiatus</name>
    <dbReference type="NCBI Taxonomy" id="3824"/>
    <lineage>
        <taxon>Eukaryota</taxon>
        <taxon>Viridiplantae</taxon>
        <taxon>Streptophyta</taxon>
        <taxon>Embryophyta</taxon>
        <taxon>Tracheophyta</taxon>
        <taxon>Spermatophyta</taxon>
        <taxon>Magnoliopsida</taxon>
        <taxon>eudicotyledons</taxon>
        <taxon>Gunneridae</taxon>
        <taxon>Pentapetalae</taxon>
        <taxon>rosids</taxon>
        <taxon>fabids</taxon>
        <taxon>Fabales</taxon>
        <taxon>Fabaceae</taxon>
        <taxon>Papilionoideae</taxon>
        <taxon>50 kb inversion clade</taxon>
        <taxon>NPAAA clade</taxon>
        <taxon>indigoferoid/millettioid clade</taxon>
        <taxon>Phaseoleae</taxon>
        <taxon>Canavalia</taxon>
    </lineage>
</organism>
<dbReference type="EMBL" id="JAYMYQ010000010">
    <property type="protein sequence ID" value="KAK7308057.1"/>
    <property type="molecule type" value="Genomic_DNA"/>
</dbReference>
<gene>
    <name evidence="3" type="ORF">VNO77_41648</name>
</gene>
<accession>A0AAN9PS64</accession>
<dbReference type="Proteomes" id="UP001367508">
    <property type="component" value="Unassembled WGS sequence"/>
</dbReference>
<dbReference type="InterPro" id="IPR038445">
    <property type="entry name" value="NCDase_C_sf"/>
</dbReference>
<evidence type="ECO:0000313" key="4">
    <source>
        <dbReference type="Proteomes" id="UP001367508"/>
    </source>
</evidence>
<reference evidence="3 4" key="1">
    <citation type="submission" date="2024-01" db="EMBL/GenBank/DDBJ databases">
        <title>The genomes of 5 underutilized Papilionoideae crops provide insights into root nodulation and disease resistanc.</title>
        <authorList>
            <person name="Jiang F."/>
        </authorList>
    </citation>
    <scope>NUCLEOTIDE SEQUENCE [LARGE SCALE GENOMIC DNA]</scope>
    <source>
        <strain evidence="3">LVBAO_FW01</strain>
        <tissue evidence="3">Leaves</tissue>
    </source>
</reference>
<dbReference type="Gene3D" id="2.60.40.2300">
    <property type="entry name" value="Neutral/alkaline non-lysosomal ceramidase, C-terminal domain"/>
    <property type="match status" value="1"/>
</dbReference>
<feature type="domain" description="Neutral/alkaline non-lysosomal ceramidase C-terminal" evidence="2">
    <location>
        <begin position="69"/>
        <end position="177"/>
    </location>
</feature>
<proteinExistence type="inferred from homology"/>
<evidence type="ECO:0000256" key="1">
    <source>
        <dbReference type="ARBA" id="ARBA00009835"/>
    </source>
</evidence>
<dbReference type="InterPro" id="IPR031331">
    <property type="entry name" value="NEUT/ALK_ceramidase_C"/>
</dbReference>